<keyword evidence="2" id="KW-1185">Reference proteome</keyword>
<dbReference type="EMBL" id="JARKIK010000022">
    <property type="protein sequence ID" value="KAK8744501.1"/>
    <property type="molecule type" value="Genomic_DNA"/>
</dbReference>
<organism evidence="1 2">
    <name type="scientific">Cherax quadricarinatus</name>
    <name type="common">Australian red claw crayfish</name>
    <dbReference type="NCBI Taxonomy" id="27406"/>
    <lineage>
        <taxon>Eukaryota</taxon>
        <taxon>Metazoa</taxon>
        <taxon>Ecdysozoa</taxon>
        <taxon>Arthropoda</taxon>
        <taxon>Crustacea</taxon>
        <taxon>Multicrustacea</taxon>
        <taxon>Malacostraca</taxon>
        <taxon>Eumalacostraca</taxon>
        <taxon>Eucarida</taxon>
        <taxon>Decapoda</taxon>
        <taxon>Pleocyemata</taxon>
        <taxon>Astacidea</taxon>
        <taxon>Parastacoidea</taxon>
        <taxon>Parastacidae</taxon>
        <taxon>Cherax</taxon>
    </lineage>
</organism>
<proteinExistence type="predicted"/>
<dbReference type="AlphaFoldDB" id="A0AAW0XZG0"/>
<evidence type="ECO:0000313" key="2">
    <source>
        <dbReference type="Proteomes" id="UP001445076"/>
    </source>
</evidence>
<accession>A0AAW0XZG0</accession>
<protein>
    <submittedName>
        <fullName evidence="1">Uncharacterized protein</fullName>
    </submittedName>
</protein>
<sequence length="112" mass="12723">MDTCYTPGLRSLNSFMGCLKNVFFNDISILQQLKEGNKSTRYIGMSQQPPLDSKCNKKDMVQVTLSTESASIKLTNPNPENYRILISFRPSISRSVVASGYVYVLNTWSEWE</sequence>
<dbReference type="Proteomes" id="UP001445076">
    <property type="component" value="Unassembled WGS sequence"/>
</dbReference>
<reference evidence="1 2" key="1">
    <citation type="journal article" date="2024" name="BMC Genomics">
        <title>Genome assembly of redclaw crayfish (Cherax quadricarinatus) provides insights into its immune adaptation and hypoxia tolerance.</title>
        <authorList>
            <person name="Liu Z."/>
            <person name="Zheng J."/>
            <person name="Li H."/>
            <person name="Fang K."/>
            <person name="Wang S."/>
            <person name="He J."/>
            <person name="Zhou D."/>
            <person name="Weng S."/>
            <person name="Chi M."/>
            <person name="Gu Z."/>
            <person name="He J."/>
            <person name="Li F."/>
            <person name="Wang M."/>
        </authorList>
    </citation>
    <scope>NUCLEOTIDE SEQUENCE [LARGE SCALE GENOMIC DNA]</scope>
    <source>
        <strain evidence="1">ZL_2023a</strain>
    </source>
</reference>
<name>A0AAW0XZG0_CHEQU</name>
<comment type="caution">
    <text evidence="1">The sequence shown here is derived from an EMBL/GenBank/DDBJ whole genome shotgun (WGS) entry which is preliminary data.</text>
</comment>
<feature type="non-terminal residue" evidence="1">
    <location>
        <position position="112"/>
    </location>
</feature>
<gene>
    <name evidence="1" type="ORF">OTU49_000840</name>
</gene>
<evidence type="ECO:0000313" key="1">
    <source>
        <dbReference type="EMBL" id="KAK8744501.1"/>
    </source>
</evidence>